<gene>
    <name evidence="2" type="ORF">EGT74_25745</name>
</gene>
<dbReference type="SUPFAM" id="SSF52218">
    <property type="entry name" value="Flavoproteins"/>
    <property type="match status" value="1"/>
</dbReference>
<dbReference type="InterPro" id="IPR029039">
    <property type="entry name" value="Flavoprotein-like_sf"/>
</dbReference>
<dbReference type="RefSeq" id="WP_123849423.1">
    <property type="nucleotide sequence ID" value="NZ_RPDH01000003.1"/>
</dbReference>
<dbReference type="InterPro" id="IPR003680">
    <property type="entry name" value="Flavodoxin_fold"/>
</dbReference>
<feature type="domain" description="Flavodoxin-like fold" evidence="1">
    <location>
        <begin position="2"/>
        <end position="176"/>
    </location>
</feature>
<keyword evidence="3" id="KW-1185">Reference proteome</keyword>
<reference evidence="2 3" key="1">
    <citation type="submission" date="2018-11" db="EMBL/GenBank/DDBJ databases">
        <title>Chitinophaga lutea sp.nov., isolate from arsenic contaminated soil.</title>
        <authorList>
            <person name="Zong Y."/>
        </authorList>
    </citation>
    <scope>NUCLEOTIDE SEQUENCE [LARGE SCALE GENOMIC DNA]</scope>
    <source>
        <strain evidence="2 3">ZY74</strain>
    </source>
</reference>
<proteinExistence type="predicted"/>
<comment type="caution">
    <text evidence="2">The sequence shown here is derived from an EMBL/GenBank/DDBJ whole genome shotgun (WGS) entry which is preliminary data.</text>
</comment>
<protein>
    <submittedName>
        <fullName evidence="2">Flavodoxin family protein</fullName>
    </submittedName>
</protein>
<dbReference type="Pfam" id="PF02525">
    <property type="entry name" value="Flavodoxin_2"/>
    <property type="match status" value="1"/>
</dbReference>
<dbReference type="AlphaFoldDB" id="A0A3N4PPW5"/>
<evidence type="ECO:0000259" key="1">
    <source>
        <dbReference type="Pfam" id="PF02525"/>
    </source>
</evidence>
<dbReference type="Proteomes" id="UP000278351">
    <property type="component" value="Unassembled WGS sequence"/>
</dbReference>
<sequence length="190" mass="21593">MKHLLILHGDAEKAGINHEFAKAYRQGAESVGAAVKELYIMDLKFNSNKQFSNQITPLEPDLLMALERVQWASHIVLFCTVNHSSIPARLSGFFDRLFLPPLQGMADKQAKGLGVYPGKSARIVSVLDEESWKEWQLTKKPTYHAIKRSVLERCRISPVRTCTIGYVHSPENDYAKKWIAKMQAFGEKFM</sequence>
<evidence type="ECO:0000313" key="3">
    <source>
        <dbReference type="Proteomes" id="UP000278351"/>
    </source>
</evidence>
<organism evidence="2 3">
    <name type="scientific">Chitinophaga lutea</name>
    <dbReference type="NCBI Taxonomy" id="2488634"/>
    <lineage>
        <taxon>Bacteria</taxon>
        <taxon>Pseudomonadati</taxon>
        <taxon>Bacteroidota</taxon>
        <taxon>Chitinophagia</taxon>
        <taxon>Chitinophagales</taxon>
        <taxon>Chitinophagaceae</taxon>
        <taxon>Chitinophaga</taxon>
    </lineage>
</organism>
<evidence type="ECO:0000313" key="2">
    <source>
        <dbReference type="EMBL" id="RPE05770.1"/>
    </source>
</evidence>
<dbReference type="EMBL" id="RPDH01000003">
    <property type="protein sequence ID" value="RPE05770.1"/>
    <property type="molecule type" value="Genomic_DNA"/>
</dbReference>
<accession>A0A3N4PPW5</accession>
<dbReference type="OrthoDB" id="652200at2"/>
<dbReference type="Gene3D" id="3.40.50.360">
    <property type="match status" value="1"/>
</dbReference>
<name>A0A3N4PPW5_9BACT</name>